<feature type="domain" description="Carrier" evidence="2">
    <location>
        <begin position="86"/>
        <end position="128"/>
    </location>
</feature>
<dbReference type="Proteomes" id="UP001234880">
    <property type="component" value="Unassembled WGS sequence"/>
</dbReference>
<evidence type="ECO:0000259" key="2">
    <source>
        <dbReference type="PROSITE" id="PS50075"/>
    </source>
</evidence>
<name>A0ABT9KWX7_9ACTN</name>
<evidence type="ECO:0000256" key="1">
    <source>
        <dbReference type="SAM" id="MobiDB-lite"/>
    </source>
</evidence>
<evidence type="ECO:0000313" key="4">
    <source>
        <dbReference type="Proteomes" id="UP001234880"/>
    </source>
</evidence>
<dbReference type="Gene3D" id="3.40.50.1820">
    <property type="entry name" value="alpha/beta hydrolase"/>
    <property type="match status" value="1"/>
</dbReference>
<dbReference type="EMBL" id="JAURUE010000001">
    <property type="protein sequence ID" value="MDP9612948.1"/>
    <property type="molecule type" value="Genomic_DNA"/>
</dbReference>
<dbReference type="Gene3D" id="3.30.559.30">
    <property type="entry name" value="Nonribosomal peptide synthetase, condensation domain"/>
    <property type="match status" value="1"/>
</dbReference>
<dbReference type="PANTHER" id="PTHR45527">
    <property type="entry name" value="NONRIBOSOMAL PEPTIDE SYNTHETASE"/>
    <property type="match status" value="1"/>
</dbReference>
<dbReference type="Pfam" id="PF00550">
    <property type="entry name" value="PP-binding"/>
    <property type="match status" value="1"/>
</dbReference>
<sequence>MYSAAKFDLSLMLADDRSGLSGVLTYKSDLFDGATVRRLADEWLALLEAVAADPELTLGALPPAAPPSRAVRPEPPALAEAPAPVAPRTPLEEVLAAIWCEVLGIDEPSVHDNFFLLGGYSLLVTGWP</sequence>
<gene>
    <name evidence="3" type="ORF">JOF35_005225</name>
</gene>
<dbReference type="PANTHER" id="PTHR45527:SF1">
    <property type="entry name" value="FATTY ACID SYNTHASE"/>
    <property type="match status" value="1"/>
</dbReference>
<dbReference type="PROSITE" id="PS50075">
    <property type="entry name" value="CARRIER"/>
    <property type="match status" value="1"/>
</dbReference>
<comment type="caution">
    <text evidence="3">The sequence shown here is derived from an EMBL/GenBank/DDBJ whole genome shotgun (WGS) entry which is preliminary data.</text>
</comment>
<proteinExistence type="predicted"/>
<dbReference type="InterPro" id="IPR029058">
    <property type="entry name" value="AB_hydrolase_fold"/>
</dbReference>
<protein>
    <submittedName>
        <fullName evidence="3">Non-ribosomal peptide synthetase component F</fullName>
    </submittedName>
</protein>
<feature type="region of interest" description="Disordered" evidence="1">
    <location>
        <begin position="63"/>
        <end position="84"/>
    </location>
</feature>
<dbReference type="SUPFAM" id="SSF52777">
    <property type="entry name" value="CoA-dependent acyltransferases"/>
    <property type="match status" value="1"/>
</dbReference>
<evidence type="ECO:0000313" key="3">
    <source>
        <dbReference type="EMBL" id="MDP9612948.1"/>
    </source>
</evidence>
<reference evidence="3 4" key="1">
    <citation type="submission" date="2023-07" db="EMBL/GenBank/DDBJ databases">
        <title>Sequencing the genomes of 1000 actinobacteria strains.</title>
        <authorList>
            <person name="Klenk H.-P."/>
        </authorList>
    </citation>
    <scope>NUCLEOTIDE SEQUENCE [LARGE SCALE GENOMIC DNA]</scope>
    <source>
        <strain evidence="3 4">DSM 41600</strain>
    </source>
</reference>
<keyword evidence="4" id="KW-1185">Reference proteome</keyword>
<dbReference type="InterPro" id="IPR009081">
    <property type="entry name" value="PP-bd_ACP"/>
</dbReference>
<dbReference type="InterPro" id="IPR036736">
    <property type="entry name" value="ACP-like_sf"/>
</dbReference>
<organism evidence="3 4">
    <name type="scientific">Streptomyces demainii</name>
    <dbReference type="NCBI Taxonomy" id="588122"/>
    <lineage>
        <taxon>Bacteria</taxon>
        <taxon>Bacillati</taxon>
        <taxon>Actinomycetota</taxon>
        <taxon>Actinomycetes</taxon>
        <taxon>Kitasatosporales</taxon>
        <taxon>Streptomycetaceae</taxon>
        <taxon>Streptomyces</taxon>
    </lineage>
</organism>
<accession>A0ABT9KWX7</accession>
<dbReference type="SUPFAM" id="SSF47336">
    <property type="entry name" value="ACP-like"/>
    <property type="match status" value="1"/>
</dbReference>